<dbReference type="InterPro" id="IPR040256">
    <property type="entry name" value="At4g02000-like"/>
</dbReference>
<reference evidence="2 3" key="1">
    <citation type="submission" date="2018-04" db="EMBL/GenBank/DDBJ databases">
        <authorList>
            <person name="Vogel A."/>
        </authorList>
    </citation>
    <scope>NUCLEOTIDE SEQUENCE [LARGE SCALE GENOMIC DNA]</scope>
</reference>
<proteinExistence type="predicted"/>
<dbReference type="AlphaFoldDB" id="A0A484LPN0"/>
<evidence type="ECO:0000313" key="3">
    <source>
        <dbReference type="Proteomes" id="UP000595140"/>
    </source>
</evidence>
<dbReference type="Proteomes" id="UP000595140">
    <property type="component" value="Unassembled WGS sequence"/>
</dbReference>
<keyword evidence="3" id="KW-1185">Reference proteome</keyword>
<dbReference type="PANTHER" id="PTHR31286:SF179">
    <property type="entry name" value="RNASE H TYPE-1 DOMAIN-CONTAINING PROTEIN"/>
    <property type="match status" value="1"/>
</dbReference>
<dbReference type="Pfam" id="PF14111">
    <property type="entry name" value="DUF4283"/>
    <property type="match status" value="1"/>
</dbReference>
<gene>
    <name evidence="2" type="ORF">CCAM_LOCUS19672</name>
</gene>
<accession>A0A484LPN0</accession>
<organism evidence="2 3">
    <name type="scientific">Cuscuta campestris</name>
    <dbReference type="NCBI Taxonomy" id="132261"/>
    <lineage>
        <taxon>Eukaryota</taxon>
        <taxon>Viridiplantae</taxon>
        <taxon>Streptophyta</taxon>
        <taxon>Embryophyta</taxon>
        <taxon>Tracheophyta</taxon>
        <taxon>Spermatophyta</taxon>
        <taxon>Magnoliopsida</taxon>
        <taxon>eudicotyledons</taxon>
        <taxon>Gunneridae</taxon>
        <taxon>Pentapetalae</taxon>
        <taxon>asterids</taxon>
        <taxon>lamiids</taxon>
        <taxon>Solanales</taxon>
        <taxon>Convolvulaceae</taxon>
        <taxon>Cuscuteae</taxon>
        <taxon>Cuscuta</taxon>
        <taxon>Cuscuta subgen. Grammica</taxon>
        <taxon>Cuscuta sect. Cleistogrammica</taxon>
    </lineage>
</organism>
<dbReference type="OrthoDB" id="1002340at2759"/>
<dbReference type="PANTHER" id="PTHR31286">
    <property type="entry name" value="GLYCINE-RICH CELL WALL STRUCTURAL PROTEIN 1.8-LIKE"/>
    <property type="match status" value="1"/>
</dbReference>
<protein>
    <recommendedName>
        <fullName evidence="1">DUF4283 domain-containing protein</fullName>
    </recommendedName>
</protein>
<evidence type="ECO:0000259" key="1">
    <source>
        <dbReference type="Pfam" id="PF14111"/>
    </source>
</evidence>
<dbReference type="InterPro" id="IPR025558">
    <property type="entry name" value="DUF4283"/>
</dbReference>
<name>A0A484LPN0_9ASTE</name>
<feature type="domain" description="DUF4283" evidence="1">
    <location>
        <begin position="20"/>
        <end position="101"/>
    </location>
</feature>
<sequence length="145" mass="16428">MFKGCPSVSFSKSDVERFSQRFKYAVVGRFRRKPPVSVVKSFLDRLGFAGGFPVGDLHSNSMLINFDRDEDYQRFFFRKSWTIGKEVMVVTKWSPNLKPDEDSPIVPVWISIPHLPIHLHDQTALFAITSTIGTPLKVDSVGVVP</sequence>
<dbReference type="EMBL" id="OOIL02001745">
    <property type="protein sequence ID" value="VFQ77896.1"/>
    <property type="molecule type" value="Genomic_DNA"/>
</dbReference>
<evidence type="ECO:0000313" key="2">
    <source>
        <dbReference type="EMBL" id="VFQ77896.1"/>
    </source>
</evidence>